<dbReference type="AlphaFoldDB" id="A0A9W5YZL0"/>
<dbReference type="GO" id="GO:0000976">
    <property type="term" value="F:transcription cis-regulatory region binding"/>
    <property type="evidence" value="ECO:0007669"/>
    <property type="project" value="TreeGrafter"/>
</dbReference>
<proteinExistence type="predicted"/>
<keyword evidence="3" id="KW-0238">DNA-binding</keyword>
<name>A0A9W5YZL0_9EURO</name>
<evidence type="ECO:0000313" key="9">
    <source>
        <dbReference type="Proteomes" id="UP001143548"/>
    </source>
</evidence>
<accession>A0A9W5YZL0</accession>
<dbReference type="CDD" id="cd00067">
    <property type="entry name" value="GAL4"/>
    <property type="match status" value="1"/>
</dbReference>
<dbReference type="PANTHER" id="PTHR37534:SF3">
    <property type="entry name" value="ZN(II)2CYS6 TRANSCRIPTION FACTOR (EUROFUNG)"/>
    <property type="match status" value="1"/>
</dbReference>
<dbReference type="InterPro" id="IPR001138">
    <property type="entry name" value="Zn2Cys6_DnaBD"/>
</dbReference>
<evidence type="ECO:0000259" key="7">
    <source>
        <dbReference type="PROSITE" id="PS50048"/>
    </source>
</evidence>
<dbReference type="Proteomes" id="UP001143548">
    <property type="component" value="Unassembled WGS sequence"/>
</dbReference>
<evidence type="ECO:0000256" key="2">
    <source>
        <dbReference type="ARBA" id="ARBA00023015"/>
    </source>
</evidence>
<dbReference type="Pfam" id="PF11951">
    <property type="entry name" value="Fungal_trans_2"/>
    <property type="match status" value="2"/>
</dbReference>
<dbReference type="GO" id="GO:0045944">
    <property type="term" value="P:positive regulation of transcription by RNA polymerase II"/>
    <property type="evidence" value="ECO:0007669"/>
    <property type="project" value="TreeGrafter"/>
</dbReference>
<dbReference type="GO" id="GO:0005634">
    <property type="term" value="C:nucleus"/>
    <property type="evidence" value="ECO:0007669"/>
    <property type="project" value="UniProtKB-SubCell"/>
</dbReference>
<feature type="compositionally biased region" description="Polar residues" evidence="6">
    <location>
        <begin position="79"/>
        <end position="88"/>
    </location>
</feature>
<feature type="compositionally biased region" description="Polar residues" evidence="6">
    <location>
        <begin position="101"/>
        <end position="118"/>
    </location>
</feature>
<dbReference type="GO" id="GO:0008270">
    <property type="term" value="F:zinc ion binding"/>
    <property type="evidence" value="ECO:0007669"/>
    <property type="project" value="InterPro"/>
</dbReference>
<dbReference type="SMART" id="SM00066">
    <property type="entry name" value="GAL4"/>
    <property type="match status" value="1"/>
</dbReference>
<keyword evidence="5" id="KW-0539">Nucleus</keyword>
<dbReference type="InterPro" id="IPR021858">
    <property type="entry name" value="Fun_TF"/>
</dbReference>
<sequence>MDLDYEPDGLRDAWHHGIPNMASPLPYRRPRIRKSRGRGLRTKNGCITCRKRHLKCDEVKPICGPCVKKDKTCEYSASVRRSNNSPASNRAIADVAPTPDQEPTATPEQTSVHTFNNPTPDPASYEQHEPPGVPWSCSDADTNPPPSAVRDHLTGVELLTGQSPIAFQHNYLSPSNASFAAVRWFGLLANDAARDSPQLPTVPSSYDNQSLPVDPLGINGQPYSLQYATQVLDSTLDSGANNGATGHQEGSTVDEEIIWQSREAIELLPTEQSLFEHFINQVSPWLDLFDPTSQFSTFVAHLAIHNAGLMNAILALAFRHLALNPRLDQENMPNKEAAALQYYYQTLHYVQRAMRFSSYKTSLELLATALIISAYEMLDNSTNDWERHLEGVFLIQRSQTIHGESGGLHSAVWWAWLCQDIWAAFREKRKTLTFWVPQKPLSALLPHELAMRAIYITAKVISYCAETTTEENRRRRIDDANRLRSMLEDWRQHRTVEFSPLPLGARDHSSYFRPVWIRPAAFGLAVQFFSASCILLLVHEPTMGGLEQYLERQSAIQHYVEDICGIAMTLKDNASSLMSSQAVFIAGIFTQEKHAREDILELLESCRARTGWPVRSLGVELQELWERQDSQATATDGKTFIPSGAAS</sequence>
<dbReference type="Pfam" id="PF00172">
    <property type="entry name" value="Zn_clus"/>
    <property type="match status" value="1"/>
</dbReference>
<keyword evidence="2" id="KW-0805">Transcription regulation</keyword>
<organism evidence="8 9">
    <name type="scientific">Aspergillus brasiliensis</name>
    <dbReference type="NCBI Taxonomy" id="319629"/>
    <lineage>
        <taxon>Eukaryota</taxon>
        <taxon>Fungi</taxon>
        <taxon>Dikarya</taxon>
        <taxon>Ascomycota</taxon>
        <taxon>Pezizomycotina</taxon>
        <taxon>Eurotiomycetes</taxon>
        <taxon>Eurotiomycetidae</taxon>
        <taxon>Eurotiales</taxon>
        <taxon>Aspergillaceae</taxon>
        <taxon>Aspergillus</taxon>
        <taxon>Aspergillus subgen. Circumdati</taxon>
    </lineage>
</organism>
<dbReference type="CDD" id="cd12148">
    <property type="entry name" value="fungal_TF_MHR"/>
    <property type="match status" value="1"/>
</dbReference>
<dbReference type="InterPro" id="IPR036864">
    <property type="entry name" value="Zn2-C6_fun-type_DNA-bd_sf"/>
</dbReference>
<evidence type="ECO:0000313" key="8">
    <source>
        <dbReference type="EMBL" id="GKZ24927.1"/>
    </source>
</evidence>
<evidence type="ECO:0000256" key="4">
    <source>
        <dbReference type="ARBA" id="ARBA00023163"/>
    </source>
</evidence>
<dbReference type="SUPFAM" id="SSF57701">
    <property type="entry name" value="Zn2/Cys6 DNA-binding domain"/>
    <property type="match status" value="1"/>
</dbReference>
<protein>
    <recommendedName>
        <fullName evidence="7">Zn(2)-C6 fungal-type domain-containing protein</fullName>
    </recommendedName>
</protein>
<reference evidence="8" key="1">
    <citation type="submission" date="2022-07" db="EMBL/GenBank/DDBJ databases">
        <title>Taxonomy of Aspergillus series Nigri: significant species reduction supported by multi-species coalescent approaches.</title>
        <authorList>
            <person name="Bian C."/>
            <person name="Kusuya Y."/>
            <person name="Sklenar F."/>
            <person name="D'hooge E."/>
            <person name="Yaguchi T."/>
            <person name="Takahashi H."/>
            <person name="Hubka V."/>
        </authorList>
    </citation>
    <scope>NUCLEOTIDE SEQUENCE</scope>
    <source>
        <strain evidence="8">CBS 733.88</strain>
    </source>
</reference>
<dbReference type="PANTHER" id="PTHR37534">
    <property type="entry name" value="TRANSCRIPTIONAL ACTIVATOR PROTEIN UGA3"/>
    <property type="match status" value="1"/>
</dbReference>
<dbReference type="PROSITE" id="PS50048">
    <property type="entry name" value="ZN2_CY6_FUNGAL_2"/>
    <property type="match status" value="1"/>
</dbReference>
<feature type="region of interest" description="Disordered" evidence="6">
    <location>
        <begin position="78"/>
        <end position="146"/>
    </location>
</feature>
<dbReference type="PROSITE" id="PS00463">
    <property type="entry name" value="ZN2_CY6_FUNGAL_1"/>
    <property type="match status" value="1"/>
</dbReference>
<dbReference type="GO" id="GO:0000981">
    <property type="term" value="F:DNA-binding transcription factor activity, RNA polymerase II-specific"/>
    <property type="evidence" value="ECO:0007669"/>
    <property type="project" value="InterPro"/>
</dbReference>
<evidence type="ECO:0000256" key="6">
    <source>
        <dbReference type="SAM" id="MobiDB-lite"/>
    </source>
</evidence>
<comment type="subcellular location">
    <subcellularLocation>
        <location evidence="1">Nucleus</location>
    </subcellularLocation>
</comment>
<evidence type="ECO:0000256" key="5">
    <source>
        <dbReference type="ARBA" id="ARBA00023242"/>
    </source>
</evidence>
<dbReference type="EMBL" id="BROQ01000098">
    <property type="protein sequence ID" value="GKZ24927.1"/>
    <property type="molecule type" value="Genomic_DNA"/>
</dbReference>
<keyword evidence="4" id="KW-0804">Transcription</keyword>
<dbReference type="Gene3D" id="4.10.240.10">
    <property type="entry name" value="Zn(2)-C6 fungal-type DNA-binding domain"/>
    <property type="match status" value="1"/>
</dbReference>
<comment type="caution">
    <text evidence="8">The sequence shown here is derived from an EMBL/GenBank/DDBJ whole genome shotgun (WGS) entry which is preliminary data.</text>
</comment>
<evidence type="ECO:0000256" key="3">
    <source>
        <dbReference type="ARBA" id="ARBA00023125"/>
    </source>
</evidence>
<gene>
    <name evidence="8" type="ORF">AbraCBS73388_011944</name>
</gene>
<feature type="domain" description="Zn(2)-C6 fungal-type" evidence="7">
    <location>
        <begin position="45"/>
        <end position="75"/>
    </location>
</feature>
<evidence type="ECO:0000256" key="1">
    <source>
        <dbReference type="ARBA" id="ARBA00004123"/>
    </source>
</evidence>